<gene>
    <name evidence="1" type="primary">ttgC_8</name>
    <name evidence="1" type="ORF">GALL_302260</name>
</gene>
<dbReference type="PROSITE" id="PS51257">
    <property type="entry name" value="PROKAR_LIPOPROTEIN"/>
    <property type="match status" value="1"/>
</dbReference>
<dbReference type="Gene3D" id="1.20.1600.10">
    <property type="entry name" value="Outer membrane efflux proteins (OEP)"/>
    <property type="match status" value="1"/>
</dbReference>
<dbReference type="SUPFAM" id="SSF56954">
    <property type="entry name" value="Outer membrane efflux proteins (OEP)"/>
    <property type="match status" value="1"/>
</dbReference>
<dbReference type="InterPro" id="IPR010131">
    <property type="entry name" value="MdtP/NodT-like"/>
</dbReference>
<reference evidence="1" key="1">
    <citation type="submission" date="2016-10" db="EMBL/GenBank/DDBJ databases">
        <title>Sequence of Gallionella enrichment culture.</title>
        <authorList>
            <person name="Poehlein A."/>
            <person name="Muehling M."/>
            <person name="Daniel R."/>
        </authorList>
    </citation>
    <scope>NUCLEOTIDE SEQUENCE</scope>
</reference>
<name>A0A1J5R760_9ZZZZ</name>
<organism evidence="1">
    <name type="scientific">mine drainage metagenome</name>
    <dbReference type="NCBI Taxonomy" id="410659"/>
    <lineage>
        <taxon>unclassified sequences</taxon>
        <taxon>metagenomes</taxon>
        <taxon>ecological metagenomes</taxon>
    </lineage>
</organism>
<dbReference type="PANTHER" id="PTHR30203">
    <property type="entry name" value="OUTER MEMBRANE CATION EFFLUX PROTEIN"/>
    <property type="match status" value="1"/>
</dbReference>
<dbReference type="InterPro" id="IPR003423">
    <property type="entry name" value="OMP_efflux"/>
</dbReference>
<dbReference type="NCBIfam" id="TIGR01845">
    <property type="entry name" value="outer_NodT"/>
    <property type="match status" value="1"/>
</dbReference>
<dbReference type="Pfam" id="PF02321">
    <property type="entry name" value="OEP"/>
    <property type="match status" value="2"/>
</dbReference>
<comment type="caution">
    <text evidence="1">The sequence shown here is derived from an EMBL/GenBank/DDBJ whole genome shotgun (WGS) entry which is preliminary data.</text>
</comment>
<dbReference type="GO" id="GO:0016020">
    <property type="term" value="C:membrane"/>
    <property type="evidence" value="ECO:0007669"/>
    <property type="project" value="InterPro"/>
</dbReference>
<proteinExistence type="predicted"/>
<dbReference type="EMBL" id="MLJW01000398">
    <property type="protein sequence ID" value="OIQ87895.1"/>
    <property type="molecule type" value="Genomic_DNA"/>
</dbReference>
<evidence type="ECO:0000313" key="1">
    <source>
        <dbReference type="EMBL" id="OIQ87895.1"/>
    </source>
</evidence>
<dbReference type="PANTHER" id="PTHR30203:SF33">
    <property type="entry name" value="BLR4455 PROTEIN"/>
    <property type="match status" value="1"/>
</dbReference>
<dbReference type="GO" id="GO:0015562">
    <property type="term" value="F:efflux transmembrane transporter activity"/>
    <property type="evidence" value="ECO:0007669"/>
    <property type="project" value="InterPro"/>
</dbReference>
<accession>A0A1J5R760</accession>
<dbReference type="AlphaFoldDB" id="A0A1J5R760"/>
<dbReference type="Gene3D" id="2.20.200.10">
    <property type="entry name" value="Outer membrane efflux proteins (OEP)"/>
    <property type="match status" value="1"/>
</dbReference>
<sequence length="478" mass="49564">MNSAWKAACAALTVVGLAACAVGPNFTLPAPPAQKAYTSRPVVLPAAGESDPQQMISVGASVPAQWWRRFGSPMLDSTVALALADSPTLEQARATLAQARQAVRVAEGGLYPQVELGAALSRSRSRQASTYGAEQGNLYSAGPLVGYSPDAFGGTRRLIEQQGALADLQREQLAAAQLSLAGNVVSQAIGIASVGAQTAAVEAILEIDRHNVDLVRLSVQAGTAAPADLLTAQSQLAGDEALLPPLRQQLAAAADVLAMLVGRSAGNWQAPAFDFTSLVLPADLPVVVPSALVRARPDIRGAEALLHATSAAIGVATARLYPQISLSSSWTQQSATMGALFDGSNGLWAVAASLTAPIFNGGALKAQQQSAIDAFEAQLATYRQTVLLAFNQVADVLQALEHDAQLIAAQRKALDTSTTSLRLAQDSYAAGAVSFLQVLATQRIYEQARLGYAKAVGQRYLDTAQLFAAMGGGAAQFP</sequence>
<protein>
    <submittedName>
        <fullName evidence="1">Putative efflux pump outer membrane protein TtgC</fullName>
    </submittedName>
</protein>